<evidence type="ECO:0000256" key="1">
    <source>
        <dbReference type="SAM" id="MobiDB-lite"/>
    </source>
</evidence>
<accession>A0AAW2GG69</accession>
<name>A0AAW2GG69_9HYME</name>
<organism evidence="2 3">
    <name type="scientific">Cardiocondyla obscurior</name>
    <dbReference type="NCBI Taxonomy" id="286306"/>
    <lineage>
        <taxon>Eukaryota</taxon>
        <taxon>Metazoa</taxon>
        <taxon>Ecdysozoa</taxon>
        <taxon>Arthropoda</taxon>
        <taxon>Hexapoda</taxon>
        <taxon>Insecta</taxon>
        <taxon>Pterygota</taxon>
        <taxon>Neoptera</taxon>
        <taxon>Endopterygota</taxon>
        <taxon>Hymenoptera</taxon>
        <taxon>Apocrita</taxon>
        <taxon>Aculeata</taxon>
        <taxon>Formicoidea</taxon>
        <taxon>Formicidae</taxon>
        <taxon>Myrmicinae</taxon>
        <taxon>Cardiocondyla</taxon>
    </lineage>
</organism>
<dbReference type="Proteomes" id="UP001430953">
    <property type="component" value="Unassembled WGS sequence"/>
</dbReference>
<evidence type="ECO:0000313" key="2">
    <source>
        <dbReference type="EMBL" id="KAL0126139.1"/>
    </source>
</evidence>
<dbReference type="AlphaFoldDB" id="A0AAW2GG69"/>
<protein>
    <submittedName>
        <fullName evidence="2">Uncharacterized protein</fullName>
    </submittedName>
</protein>
<sequence length="106" mass="11953">MREMWKDEALSDFNPGGIAESGHWPRPEPRVAHTTPPTSLSAPFPVRLLVTTFSQVNVVMRASDGEEQTRRSIFFHPKRSRILRGRAKTEVLKATPISRASGLPFR</sequence>
<feature type="region of interest" description="Disordered" evidence="1">
    <location>
        <begin position="1"/>
        <end position="38"/>
    </location>
</feature>
<reference evidence="2 3" key="1">
    <citation type="submission" date="2023-03" db="EMBL/GenBank/DDBJ databases">
        <title>High recombination rates correlate with genetic variation in Cardiocondyla obscurior ants.</title>
        <authorList>
            <person name="Errbii M."/>
        </authorList>
    </citation>
    <scope>NUCLEOTIDE SEQUENCE [LARGE SCALE GENOMIC DNA]</scope>
    <source>
        <strain evidence="2">Alpha-2009</strain>
        <tissue evidence="2">Whole body</tissue>
    </source>
</reference>
<proteinExistence type="predicted"/>
<evidence type="ECO:0000313" key="3">
    <source>
        <dbReference type="Proteomes" id="UP001430953"/>
    </source>
</evidence>
<gene>
    <name evidence="2" type="ORF">PUN28_004929</name>
</gene>
<dbReference type="EMBL" id="JADYXP020000004">
    <property type="protein sequence ID" value="KAL0126139.1"/>
    <property type="molecule type" value="Genomic_DNA"/>
</dbReference>
<keyword evidence="3" id="KW-1185">Reference proteome</keyword>
<comment type="caution">
    <text evidence="2">The sequence shown here is derived from an EMBL/GenBank/DDBJ whole genome shotgun (WGS) entry which is preliminary data.</text>
</comment>